<dbReference type="Proteomes" id="UP000269076">
    <property type="component" value="Chromosome"/>
</dbReference>
<proteinExistence type="predicted"/>
<reference evidence="1 2" key="1">
    <citation type="submission" date="2018-11" db="EMBL/GenBank/DDBJ databases">
        <title>Proposal to divide the Flavobacteriaceae and reorganize its genera based on Amino Acid Identity values calculated from whole genome sequences.</title>
        <authorList>
            <person name="Nicholson A.C."/>
            <person name="Gulvik C.A."/>
            <person name="Whitney A.M."/>
            <person name="Humrighouse B.W."/>
            <person name="Bell M."/>
            <person name="Holmes B."/>
            <person name="Steigerwalt A."/>
            <person name="Villarma A."/>
            <person name="Sheth M."/>
            <person name="Batra D."/>
            <person name="Pryor J."/>
            <person name="Bernardet J.-F."/>
            <person name="Hugo C."/>
            <person name="Kampfer P."/>
            <person name="Newman J."/>
            <person name="Mcquiston J.R."/>
        </authorList>
    </citation>
    <scope>NUCLEOTIDE SEQUENCE [LARGE SCALE GENOMIC DNA]</scope>
    <source>
        <strain evidence="1 2">G0211</strain>
    </source>
</reference>
<dbReference type="RefSeq" id="WP_123886016.1">
    <property type="nucleotide sequence ID" value="NZ_CP033928.1"/>
</dbReference>
<sequence length="197" mass="23412">METKTLIENYIKLISKEGFTNEDSNIYFKNIGTQIQEVFYDAPDQRCIKQIKSDNIEGRSVNLFAIVNYSTFKHFEKAEVLSNYIQEMIENRKIELTKEIVCIDAIETLKYLIEKQGYNCQDIIYDFPYNRGYSFSYIEYPSENEYNFKHIEQTDFITVSEKSTDKTKKIIIKSDEFIKLNEDNILEYITKKLNDKN</sequence>
<evidence type="ECO:0000313" key="2">
    <source>
        <dbReference type="Proteomes" id="UP000269076"/>
    </source>
</evidence>
<organism evidence="1 2">
    <name type="scientific">Chryseobacterium indoltheticum</name>
    <dbReference type="NCBI Taxonomy" id="254"/>
    <lineage>
        <taxon>Bacteria</taxon>
        <taxon>Pseudomonadati</taxon>
        <taxon>Bacteroidota</taxon>
        <taxon>Flavobacteriia</taxon>
        <taxon>Flavobacteriales</taxon>
        <taxon>Weeksellaceae</taxon>
        <taxon>Chryseobacterium group</taxon>
        <taxon>Chryseobacterium</taxon>
    </lineage>
</organism>
<dbReference type="EMBL" id="CP033928">
    <property type="protein sequence ID" value="AZA61189.1"/>
    <property type="molecule type" value="Genomic_DNA"/>
</dbReference>
<protein>
    <submittedName>
        <fullName evidence="1">Uncharacterized protein</fullName>
    </submittedName>
</protein>
<accession>A0A3G6N8D9</accession>
<evidence type="ECO:0000313" key="1">
    <source>
        <dbReference type="EMBL" id="AZA61189.1"/>
    </source>
</evidence>
<dbReference type="AlphaFoldDB" id="A0A3G6N8D9"/>
<name>A0A3G6N8D9_9FLAO</name>
<gene>
    <name evidence="1" type="ORF">EG340_09160</name>
</gene>